<dbReference type="OrthoDB" id="8023920at2759"/>
<protein>
    <submittedName>
        <fullName evidence="1">Uncharacterized protein</fullName>
    </submittedName>
</protein>
<evidence type="ECO:0000313" key="2">
    <source>
        <dbReference type="Proteomes" id="UP000770661"/>
    </source>
</evidence>
<sequence length="622" mass="70558">MMIHLADAVRDGFQKILLRTVDTDIVVLAVAATTKLKIQELWVAFGTGQHFRYIPAHEIAAFLGPDKSQALPMFHAYTGCDTVWSFNTRGKKTAWDTWKVFDELTPALVHFSTGTADISDDVVAVLERFTILLYDRTSNLVNIDEARQALFTKKGRAMEAIPPTRGALVQQIKRAVYTGGHCWGNMLKVVMDLPSPGDWGWIDPHNWKPLWSMLPEASTSSRELICYNVIQVCLAEVTEAAAVVDSDQYDIINMACVACHVGIFLDILDRPLRTVIDDLHVSAAPPRQFPDPNVLVRWEWPADFTSSPHIGTYSITTTLALASKEWARAQLEANTFEREDYRELTESIYFYLGGDVSPYEAVQIPLGFRMRRPGAMHSARFMASSIYLLTMQLLSSIWAMKAREQTVVEKMAQIVALLYGPYYLKSRLSTSAPRHDLEFYYSLLAYISVEPAAARKGLDSVRRHMWYLVPEQVILCLFDDMVSDKEKKKVAAALVALPAPRYFAPGKPNFQPVIRLLTDTRPSLAVFVTERSWLLFKLFHLDTAWLLTEPATWPLSPAYQELRDLTRDMKVVNDSAERVVKDVQEYANMTRDAGHIDDVILVRIDHRCRLCHLRKADLNDII</sequence>
<accession>A0A8J4YRP8</accession>
<gene>
    <name evidence="1" type="ORF">GWK47_038610</name>
</gene>
<dbReference type="EMBL" id="JACEEZ010005636">
    <property type="protein sequence ID" value="KAG0725435.1"/>
    <property type="molecule type" value="Genomic_DNA"/>
</dbReference>
<proteinExistence type="predicted"/>
<comment type="caution">
    <text evidence="1">The sequence shown here is derived from an EMBL/GenBank/DDBJ whole genome shotgun (WGS) entry which is preliminary data.</text>
</comment>
<keyword evidence="2" id="KW-1185">Reference proteome</keyword>
<dbReference type="Proteomes" id="UP000770661">
    <property type="component" value="Unassembled WGS sequence"/>
</dbReference>
<organism evidence="1 2">
    <name type="scientific">Chionoecetes opilio</name>
    <name type="common">Atlantic snow crab</name>
    <name type="synonym">Cancer opilio</name>
    <dbReference type="NCBI Taxonomy" id="41210"/>
    <lineage>
        <taxon>Eukaryota</taxon>
        <taxon>Metazoa</taxon>
        <taxon>Ecdysozoa</taxon>
        <taxon>Arthropoda</taxon>
        <taxon>Crustacea</taxon>
        <taxon>Multicrustacea</taxon>
        <taxon>Malacostraca</taxon>
        <taxon>Eumalacostraca</taxon>
        <taxon>Eucarida</taxon>
        <taxon>Decapoda</taxon>
        <taxon>Pleocyemata</taxon>
        <taxon>Brachyura</taxon>
        <taxon>Eubrachyura</taxon>
        <taxon>Majoidea</taxon>
        <taxon>Majidae</taxon>
        <taxon>Chionoecetes</taxon>
    </lineage>
</organism>
<reference evidence="1" key="1">
    <citation type="submission" date="2020-07" db="EMBL/GenBank/DDBJ databases">
        <title>The High-quality genome of the commercially important snow crab, Chionoecetes opilio.</title>
        <authorList>
            <person name="Jeong J.-H."/>
            <person name="Ryu S."/>
        </authorList>
    </citation>
    <scope>NUCLEOTIDE SEQUENCE</scope>
    <source>
        <strain evidence="1">MADBK_172401_WGS</strain>
        <tissue evidence="1">Digestive gland</tissue>
    </source>
</reference>
<name>A0A8J4YRP8_CHIOP</name>
<dbReference type="AlphaFoldDB" id="A0A8J4YRP8"/>
<evidence type="ECO:0000313" key="1">
    <source>
        <dbReference type="EMBL" id="KAG0725435.1"/>
    </source>
</evidence>